<proteinExistence type="predicted"/>
<dbReference type="Gene3D" id="3.40.50.150">
    <property type="entry name" value="Vaccinia Virus protein VP39"/>
    <property type="match status" value="2"/>
</dbReference>
<accession>A0A540KLH9</accession>
<dbReference type="Proteomes" id="UP000315295">
    <property type="component" value="Unassembled WGS sequence"/>
</dbReference>
<organism evidence="3 4">
    <name type="scientific">Malus baccata</name>
    <name type="common">Siberian crab apple</name>
    <name type="synonym">Pyrus baccata</name>
    <dbReference type="NCBI Taxonomy" id="106549"/>
    <lineage>
        <taxon>Eukaryota</taxon>
        <taxon>Viridiplantae</taxon>
        <taxon>Streptophyta</taxon>
        <taxon>Embryophyta</taxon>
        <taxon>Tracheophyta</taxon>
        <taxon>Spermatophyta</taxon>
        <taxon>Magnoliopsida</taxon>
        <taxon>eudicotyledons</taxon>
        <taxon>Gunneridae</taxon>
        <taxon>Pentapetalae</taxon>
        <taxon>rosids</taxon>
        <taxon>fabids</taxon>
        <taxon>Rosales</taxon>
        <taxon>Rosaceae</taxon>
        <taxon>Amygdaloideae</taxon>
        <taxon>Maleae</taxon>
        <taxon>Malus</taxon>
    </lineage>
</organism>
<evidence type="ECO:0000259" key="2">
    <source>
        <dbReference type="Pfam" id="PF21148"/>
    </source>
</evidence>
<feature type="domain" description="NOL1/NOP2/NSUN 5/7 ferredoxin-like" evidence="2">
    <location>
        <begin position="70"/>
        <end position="113"/>
    </location>
</feature>
<dbReference type="Pfam" id="PF21148">
    <property type="entry name" value="NSUN5_fdxn-like"/>
    <property type="match status" value="1"/>
</dbReference>
<protein>
    <recommendedName>
        <fullName evidence="2">NOL1/NOP2/NSUN 5/7 ferredoxin-like domain-containing protein</fullName>
    </recommendedName>
</protein>
<dbReference type="PANTHER" id="PTHR22807:SF4">
    <property type="entry name" value="28S RRNA (CYTOSINE-C(5))-METHYLTRANSFERASE"/>
    <property type="match status" value="1"/>
</dbReference>
<feature type="signal peptide" evidence="1">
    <location>
        <begin position="1"/>
        <end position="16"/>
    </location>
</feature>
<dbReference type="GO" id="GO:0005730">
    <property type="term" value="C:nucleolus"/>
    <property type="evidence" value="ECO:0007669"/>
    <property type="project" value="TreeGrafter"/>
</dbReference>
<feature type="chain" id="PRO_5021998040" description="NOL1/NOP2/NSUN 5/7 ferredoxin-like domain-containing protein" evidence="1">
    <location>
        <begin position="17"/>
        <end position="274"/>
    </location>
</feature>
<dbReference type="GO" id="GO:0008173">
    <property type="term" value="F:RNA methyltransferase activity"/>
    <property type="evidence" value="ECO:0007669"/>
    <property type="project" value="InterPro"/>
</dbReference>
<gene>
    <name evidence="3" type="ORF">C1H46_039360</name>
</gene>
<dbReference type="InterPro" id="IPR049561">
    <property type="entry name" value="NSUN5_7_fdxn-like"/>
</dbReference>
<comment type="caution">
    <text evidence="3">The sequence shown here is derived from an EMBL/GenBank/DDBJ whole genome shotgun (WGS) entry which is preliminary data.</text>
</comment>
<evidence type="ECO:0000256" key="1">
    <source>
        <dbReference type="SAM" id="SignalP"/>
    </source>
</evidence>
<dbReference type="AlphaFoldDB" id="A0A540KLH9"/>
<dbReference type="InterPro" id="IPR029063">
    <property type="entry name" value="SAM-dependent_MTases_sf"/>
</dbReference>
<sequence>MPCFLAALSALTVSDGVPKAQSGPAACSRRQVSSSAAGDAEKYLMRRQEALQSALAGLLFNTSLCSSKYSALLELEKQMKVQKDDLVPDLLVLPPGSDLRDHPLIMDGSIVMQASSVVAAALAPKPGWEVLDASLAPGNKTVHPAALMRGKREMSWHHSCSGSGTASARLDHLLPSSAPGAPLLPVPEVESFVHSTCSVNQVENEDVIKSVLPLAASHGFQLETAFPKWHRHGLPSVEGAECLVRTDPKEDKEGFFIAPVTNQRYLTEPMEPAF</sequence>
<dbReference type="EMBL" id="VIEB01001128">
    <property type="protein sequence ID" value="TQD75086.1"/>
    <property type="molecule type" value="Genomic_DNA"/>
</dbReference>
<dbReference type="PANTHER" id="PTHR22807">
    <property type="entry name" value="NOP2 YEAST -RELATED NOL1/NOP2/FMU SUN DOMAIN-CONTAINING"/>
    <property type="match status" value="1"/>
</dbReference>
<dbReference type="GO" id="GO:0070475">
    <property type="term" value="P:rRNA base methylation"/>
    <property type="evidence" value="ECO:0007669"/>
    <property type="project" value="TreeGrafter"/>
</dbReference>
<dbReference type="SUPFAM" id="SSF53335">
    <property type="entry name" value="S-adenosyl-L-methionine-dependent methyltransferases"/>
    <property type="match status" value="1"/>
</dbReference>
<reference evidence="3 4" key="1">
    <citation type="journal article" date="2019" name="G3 (Bethesda)">
        <title>Sequencing of a Wild Apple (Malus baccata) Genome Unravels the Differences Between Cultivated and Wild Apple Species Regarding Disease Resistance and Cold Tolerance.</title>
        <authorList>
            <person name="Chen X."/>
        </authorList>
    </citation>
    <scope>NUCLEOTIDE SEQUENCE [LARGE SCALE GENOMIC DNA]</scope>
    <source>
        <strain evidence="4">cv. Shandingzi</strain>
        <tissue evidence="3">Leaves</tissue>
    </source>
</reference>
<keyword evidence="4" id="KW-1185">Reference proteome</keyword>
<name>A0A540KLH9_MALBA</name>
<dbReference type="Gene3D" id="3.30.70.1170">
    <property type="entry name" value="Sun protein, domain 3"/>
    <property type="match status" value="1"/>
</dbReference>
<evidence type="ECO:0000313" key="4">
    <source>
        <dbReference type="Proteomes" id="UP000315295"/>
    </source>
</evidence>
<evidence type="ECO:0000313" key="3">
    <source>
        <dbReference type="EMBL" id="TQD75086.1"/>
    </source>
</evidence>
<keyword evidence="1" id="KW-0732">Signal</keyword>
<dbReference type="InterPro" id="IPR023267">
    <property type="entry name" value="RCMT"/>
</dbReference>
<dbReference type="STRING" id="106549.A0A540KLH9"/>